<feature type="compositionally biased region" description="Low complexity" evidence="1">
    <location>
        <begin position="1"/>
        <end position="12"/>
    </location>
</feature>
<dbReference type="RefSeq" id="WP_046138250.1">
    <property type="nucleotide sequence ID" value="NZ_LANJ01000011.1"/>
</dbReference>
<dbReference type="EMBL" id="LANJ01000011">
    <property type="protein sequence ID" value="KKC39523.1"/>
    <property type="molecule type" value="Genomic_DNA"/>
</dbReference>
<dbReference type="STRING" id="1293439.WH87_04840"/>
<evidence type="ECO:0000256" key="1">
    <source>
        <dbReference type="SAM" id="MobiDB-lite"/>
    </source>
</evidence>
<proteinExistence type="predicted"/>
<keyword evidence="3" id="KW-1185">Reference proteome</keyword>
<feature type="region of interest" description="Disordered" evidence="1">
    <location>
        <begin position="1"/>
        <end position="29"/>
    </location>
</feature>
<dbReference type="AlphaFoldDB" id="A0A0F5QFM4"/>
<organism evidence="2 3">
    <name type="scientific">Devosia epidermidihirudinis</name>
    <dbReference type="NCBI Taxonomy" id="1293439"/>
    <lineage>
        <taxon>Bacteria</taxon>
        <taxon>Pseudomonadati</taxon>
        <taxon>Pseudomonadota</taxon>
        <taxon>Alphaproteobacteria</taxon>
        <taxon>Hyphomicrobiales</taxon>
        <taxon>Devosiaceae</taxon>
        <taxon>Devosia</taxon>
    </lineage>
</organism>
<evidence type="ECO:0008006" key="4">
    <source>
        <dbReference type="Google" id="ProtNLM"/>
    </source>
</evidence>
<sequence length="97" mass="9879">MAPRGGARPGAGRKPGKVSAAKRELSDMAKDHAQAALDTLAAVHADKDAPAAARVSAATAILDRAYGKPPQSLEHSGKDGAPLMPPSITFVLDEDPA</sequence>
<comment type="caution">
    <text evidence="2">The sequence shown here is derived from an EMBL/GenBank/DDBJ whole genome shotgun (WGS) entry which is preliminary data.</text>
</comment>
<feature type="region of interest" description="Disordered" evidence="1">
    <location>
        <begin position="68"/>
        <end position="97"/>
    </location>
</feature>
<gene>
    <name evidence="2" type="ORF">WH87_04840</name>
</gene>
<evidence type="ECO:0000313" key="2">
    <source>
        <dbReference type="EMBL" id="KKC39523.1"/>
    </source>
</evidence>
<evidence type="ECO:0000313" key="3">
    <source>
        <dbReference type="Proteomes" id="UP000033411"/>
    </source>
</evidence>
<dbReference type="Proteomes" id="UP000033411">
    <property type="component" value="Unassembled WGS sequence"/>
</dbReference>
<protein>
    <recommendedName>
        <fullName evidence="4">DUF5681 domain-containing protein</fullName>
    </recommendedName>
</protein>
<accession>A0A0F5QFM4</accession>
<reference evidence="2 3" key="1">
    <citation type="submission" date="2015-03" db="EMBL/GenBank/DDBJ databases">
        <authorList>
            <person name="Lepp D."/>
            <person name="Hassan Y.I."/>
            <person name="Li X.-Z."/>
            <person name="Zhou T."/>
        </authorList>
    </citation>
    <scope>NUCLEOTIDE SEQUENCE [LARGE SCALE GENOMIC DNA]</scope>
    <source>
        <strain evidence="2 3">E84</strain>
    </source>
</reference>
<name>A0A0F5QFM4_9HYPH</name>
<dbReference type="PATRIC" id="fig|1293439.3.peg.529"/>